<comment type="caution">
    <text evidence="3">The sequence shown here is derived from an EMBL/GenBank/DDBJ whole genome shotgun (WGS) entry which is preliminary data.</text>
</comment>
<evidence type="ECO:0000256" key="1">
    <source>
        <dbReference type="SAM" id="MobiDB-lite"/>
    </source>
</evidence>
<dbReference type="InterPro" id="IPR015416">
    <property type="entry name" value="Znf_H2C2_histone_UAS-bd"/>
</dbReference>
<dbReference type="InterPro" id="IPR016181">
    <property type="entry name" value="Acyl_CoA_acyltransferase"/>
</dbReference>
<feature type="domain" description="Zinc finger H2C2-type histone UAS binding" evidence="2">
    <location>
        <begin position="330"/>
        <end position="368"/>
    </location>
</feature>
<evidence type="ECO:0000313" key="3">
    <source>
        <dbReference type="EMBL" id="GFF47855.1"/>
    </source>
</evidence>
<feature type="region of interest" description="Disordered" evidence="1">
    <location>
        <begin position="465"/>
        <end position="494"/>
    </location>
</feature>
<dbReference type="Gene3D" id="1.10.340.70">
    <property type="match status" value="1"/>
</dbReference>
<gene>
    <name evidence="3" type="ORF">IFM46972_08408</name>
</gene>
<evidence type="ECO:0000313" key="4">
    <source>
        <dbReference type="Proteomes" id="UP000465221"/>
    </source>
</evidence>
<dbReference type="PANTHER" id="PTHR43138:SF2">
    <property type="entry name" value="PROTEIN SPT10"/>
    <property type="match status" value="1"/>
</dbReference>
<dbReference type="GO" id="GO:0005634">
    <property type="term" value="C:nucleus"/>
    <property type="evidence" value="ECO:0007669"/>
    <property type="project" value="TreeGrafter"/>
</dbReference>
<feature type="compositionally biased region" description="Basic and acidic residues" evidence="1">
    <location>
        <begin position="465"/>
        <end position="485"/>
    </location>
</feature>
<reference evidence="3 4" key="1">
    <citation type="submission" date="2020-01" db="EMBL/GenBank/DDBJ databases">
        <title>Draft genome sequence of Aspergillus udagawae IFM 46972.</title>
        <authorList>
            <person name="Takahashi H."/>
            <person name="Yaguchi T."/>
        </authorList>
    </citation>
    <scope>NUCLEOTIDE SEQUENCE [LARGE SCALE GENOMIC DNA]</scope>
    <source>
        <strain evidence="3 4">IFM 46972</strain>
    </source>
</reference>
<dbReference type="Gene3D" id="3.40.630.30">
    <property type="match status" value="2"/>
</dbReference>
<evidence type="ECO:0000259" key="2">
    <source>
        <dbReference type="Pfam" id="PF09337"/>
    </source>
</evidence>
<dbReference type="AlphaFoldDB" id="A0A8H3PBT3"/>
<organism evidence="3 4">
    <name type="scientific">Aspergillus udagawae</name>
    <dbReference type="NCBI Taxonomy" id="91492"/>
    <lineage>
        <taxon>Eukaryota</taxon>
        <taxon>Fungi</taxon>
        <taxon>Dikarya</taxon>
        <taxon>Ascomycota</taxon>
        <taxon>Pezizomycotina</taxon>
        <taxon>Eurotiomycetes</taxon>
        <taxon>Eurotiomycetidae</taxon>
        <taxon>Eurotiales</taxon>
        <taxon>Aspergillaceae</taxon>
        <taxon>Aspergillus</taxon>
        <taxon>Aspergillus subgen. Fumigati</taxon>
    </lineage>
</organism>
<dbReference type="InterPro" id="IPR052742">
    <property type="entry name" value="Mito_N-acetyltransferase"/>
</dbReference>
<dbReference type="Pfam" id="PF09337">
    <property type="entry name" value="zf-H2C2"/>
    <property type="match status" value="1"/>
</dbReference>
<dbReference type="Proteomes" id="UP000465221">
    <property type="component" value="Unassembled WGS sequence"/>
</dbReference>
<dbReference type="SUPFAM" id="SSF55729">
    <property type="entry name" value="Acyl-CoA N-acyltransferases (Nat)"/>
    <property type="match status" value="1"/>
</dbReference>
<dbReference type="EMBL" id="BLKC01000071">
    <property type="protein sequence ID" value="GFF47855.1"/>
    <property type="molecule type" value="Genomic_DNA"/>
</dbReference>
<name>A0A8H3PBT3_9EURO</name>
<proteinExistence type="predicted"/>
<sequence length="567" mass="63384">MPAIHGDLLAAVIATDRDIPANISPRQVTLRDRVTVATLVPISSADDVPPSLMRYLSDQLNKEIAKGDTYAMVDPIPLEQFATYWFFNFGAIMLLGDINSVYEMKAMERAGADWTKTCLGSFNIRPNYPGRSNHVCNGMFLVTDAARNRGVGRLMGEGYLEWAPKLIGDVVFDCERITHLSQGEPGEGSKVSDCKQGYTYAVFNLVYESNVASCRIWDALGFKRIGKVPNAGKVLSSPGEYVDAIIYGRDLSSEGDDSFTQDRFDKIRYYLKHSKYPRGADRAEKSRLRSAATHYKLIEGKDGDSDKLMLKDKEVVSDPQQQYEIARTIHLKQHAGINKTTAAIAVKYHWVRIKETVSRVIRDCPQCKETLKLPQSNGMLIHDGAVSMERLSVHENETSLSTPSTMETTQLMDNNSLDPHQSHNPFAQTHPPVIQGSVDSITDYTTMPLDPQIIDINQQLSRFHSHDGLSHHPHDALGHHSHDGMPDPYTHGHHGLSHSSFEDAVRHHTSHDYHMMVEDASDTDAAVVLRQEALGLVPPQVHDVHHDHDLLSKYEYVGPPDDELDFS</sequence>
<dbReference type="PANTHER" id="PTHR43138">
    <property type="entry name" value="ACETYLTRANSFERASE, GNAT FAMILY"/>
    <property type="match status" value="1"/>
</dbReference>
<accession>A0A8H3PBT3</accession>
<protein>
    <submittedName>
        <fullName evidence="3">Protein SPT10</fullName>
    </submittedName>
</protein>